<protein>
    <recommendedName>
        <fullName evidence="3">Centrosomal protein POC5</fullName>
    </recommendedName>
    <alternativeName>
        <fullName evidence="9">Protein of centriole 5</fullName>
    </alternativeName>
</protein>
<feature type="coiled-coil region" evidence="11">
    <location>
        <begin position="24"/>
        <end position="58"/>
    </location>
</feature>
<evidence type="ECO:0000256" key="9">
    <source>
        <dbReference type="ARBA" id="ARBA00031694"/>
    </source>
</evidence>
<dbReference type="PANTHER" id="PTHR28618">
    <property type="entry name" value="CENTROSOMAL PROTEIN POC5"/>
    <property type="match status" value="1"/>
</dbReference>
<keyword evidence="8" id="KW-0131">Cell cycle</keyword>
<comment type="similarity">
    <text evidence="2">Belongs to the POC5 family.</text>
</comment>
<keyword evidence="7" id="KW-0206">Cytoskeleton</keyword>
<gene>
    <name evidence="12" type="ORF">TeGR_g10548</name>
</gene>
<keyword evidence="13" id="KW-1185">Reference proteome</keyword>
<evidence type="ECO:0000256" key="7">
    <source>
        <dbReference type="ARBA" id="ARBA00023212"/>
    </source>
</evidence>
<evidence type="ECO:0000256" key="11">
    <source>
        <dbReference type="SAM" id="Coils"/>
    </source>
</evidence>
<dbReference type="PANTHER" id="PTHR28618:SF1">
    <property type="entry name" value="CENTROSOMAL PROTEIN POC5"/>
    <property type="match status" value="1"/>
</dbReference>
<accession>A0ABQ6MZV4</accession>
<comment type="function">
    <text evidence="10">Essential for the assembly of the distal half of centrioles, required for centriole elongation. Acts as a negative regulator of centriole elongation.</text>
</comment>
<evidence type="ECO:0000256" key="5">
    <source>
        <dbReference type="ARBA" id="ARBA00022737"/>
    </source>
</evidence>
<dbReference type="InterPro" id="IPR033351">
    <property type="entry name" value="POC5"/>
</dbReference>
<evidence type="ECO:0000256" key="4">
    <source>
        <dbReference type="ARBA" id="ARBA00022490"/>
    </source>
</evidence>
<dbReference type="Proteomes" id="UP001165060">
    <property type="component" value="Unassembled WGS sequence"/>
</dbReference>
<evidence type="ECO:0000256" key="2">
    <source>
        <dbReference type="ARBA" id="ARBA00010411"/>
    </source>
</evidence>
<keyword evidence="4" id="KW-0963">Cytoplasm</keyword>
<evidence type="ECO:0000256" key="10">
    <source>
        <dbReference type="ARBA" id="ARBA00049959"/>
    </source>
</evidence>
<name>A0ABQ6MZV4_9STRA</name>
<evidence type="ECO:0000256" key="1">
    <source>
        <dbReference type="ARBA" id="ARBA00004114"/>
    </source>
</evidence>
<keyword evidence="5" id="KW-0677">Repeat</keyword>
<evidence type="ECO:0000256" key="3">
    <source>
        <dbReference type="ARBA" id="ARBA00014910"/>
    </source>
</evidence>
<evidence type="ECO:0000256" key="8">
    <source>
        <dbReference type="ARBA" id="ARBA00023306"/>
    </source>
</evidence>
<proteinExistence type="inferred from homology"/>
<comment type="caution">
    <text evidence="12">The sequence shown here is derived from an EMBL/GenBank/DDBJ whole genome shotgun (WGS) entry which is preliminary data.</text>
</comment>
<evidence type="ECO:0000313" key="13">
    <source>
        <dbReference type="Proteomes" id="UP001165060"/>
    </source>
</evidence>
<dbReference type="EMBL" id="BRYB01000717">
    <property type="protein sequence ID" value="GMI36099.1"/>
    <property type="molecule type" value="Genomic_DNA"/>
</dbReference>
<evidence type="ECO:0000256" key="6">
    <source>
        <dbReference type="ARBA" id="ARBA00023054"/>
    </source>
</evidence>
<organism evidence="12 13">
    <name type="scientific">Tetraparma gracilis</name>
    <dbReference type="NCBI Taxonomy" id="2962635"/>
    <lineage>
        <taxon>Eukaryota</taxon>
        <taxon>Sar</taxon>
        <taxon>Stramenopiles</taxon>
        <taxon>Ochrophyta</taxon>
        <taxon>Bolidophyceae</taxon>
        <taxon>Parmales</taxon>
        <taxon>Triparmaceae</taxon>
        <taxon>Tetraparma</taxon>
    </lineage>
</organism>
<sequence>MVDRFVEIKLRILKEHDTVLTDKTTMFTTKVNKLQQTIKELEEELAETQATVQAMAEEKMATCENRAIQHFKQIMVRGAGPSLLTCTKLWRQYTAEKKVERKMERIAGKWSTKNLVQTAMKQWARNVADAKREREDEMSNAKLETVTREIITRYEAELTKHRDGLKEAHQEIARGHVQRQQLEEKMRRTFLKGLTAMNLESIELFSQAANKDASFENDSPNRE</sequence>
<comment type="subcellular location">
    <subcellularLocation>
        <location evidence="1">Cytoplasm</location>
        <location evidence="1">Cytoskeleton</location>
        <location evidence="1">Microtubule organizing center</location>
        <location evidence="1">Centrosome</location>
        <location evidence="1">Centriole</location>
    </subcellularLocation>
</comment>
<evidence type="ECO:0000313" key="12">
    <source>
        <dbReference type="EMBL" id="GMI36099.1"/>
    </source>
</evidence>
<reference evidence="12 13" key="1">
    <citation type="journal article" date="2023" name="Commun. Biol.">
        <title>Genome analysis of Parmales, the sister group of diatoms, reveals the evolutionary specialization of diatoms from phago-mixotrophs to photoautotrophs.</title>
        <authorList>
            <person name="Ban H."/>
            <person name="Sato S."/>
            <person name="Yoshikawa S."/>
            <person name="Yamada K."/>
            <person name="Nakamura Y."/>
            <person name="Ichinomiya M."/>
            <person name="Sato N."/>
            <person name="Blanc-Mathieu R."/>
            <person name="Endo H."/>
            <person name="Kuwata A."/>
            <person name="Ogata H."/>
        </authorList>
    </citation>
    <scope>NUCLEOTIDE SEQUENCE [LARGE SCALE GENOMIC DNA]</scope>
</reference>
<feature type="coiled-coil region" evidence="11">
    <location>
        <begin position="120"/>
        <end position="185"/>
    </location>
</feature>
<keyword evidence="6 11" id="KW-0175">Coiled coil</keyword>